<dbReference type="AlphaFoldDB" id="A0A0B5E741"/>
<reference evidence="2 3" key="1">
    <citation type="journal article" date="2014" name="Int. J. Syst. Evol. Microbiol.">
        <title>Celeribacter indicus sp. nov., a polycyclic aromatic hydrocarbon-degrading bacterium from deep-sea sediment and reclassification of Huaishuia halophila as Celeribacter halophilus comb. nov.</title>
        <authorList>
            <person name="Lai Q."/>
            <person name="Cao J."/>
            <person name="Yuan J."/>
            <person name="Li F."/>
            <person name="Shao Z."/>
        </authorList>
    </citation>
    <scope>NUCLEOTIDE SEQUENCE [LARGE SCALE GENOMIC DNA]</scope>
    <source>
        <strain evidence="2">P73</strain>
    </source>
</reference>
<dbReference type="Proteomes" id="UP000031521">
    <property type="component" value="Chromosome"/>
</dbReference>
<evidence type="ECO:0000256" key="1">
    <source>
        <dbReference type="SAM" id="MobiDB-lite"/>
    </source>
</evidence>
<protein>
    <submittedName>
        <fullName evidence="2">Uncharacterized protein</fullName>
    </submittedName>
</protein>
<dbReference type="KEGG" id="cid:P73_4141"/>
<sequence>MEVFELATEKKQIGKSERPQELDLLPRAADDARPDRLSGSSSLNGMTATAIGMGLALQLGSNRDAAAFAGEAGGESDTPNEGDATSVAAGTMAPAKPAGGVAGEEVAAQPSVLSAPVVEDVIDPALSEVAAGGAAAAGRTSEIENAGYAADRAQAVLAEIAGAEGASSFSGVGTGTSQGVLPGGNSDNDGGGGLLDTVLDPILGDEGLLDSLLDALFGEDGILSGLLGDEGAVGELLDGLIGEDGLIDLGFLEDLLGDDGLLGGIVDIIAGEDGLLSGDGILDPILGDDGLLGGLLDPILDLGPVDDLLGENGLLPDLTDQLFGEDGLIDGVVGDIPVLDPILGDDGLLGGLLGSGGLLGGLLGGGGSDAAGDPAPSDEPPIVEDASDDGFLHGLLGLGEDVTTGLADAGTDIVSGLLGDDDVFGLDVLGDADGDLFAGLAGDDSLAGLLIEQGVIGGTGDADEGEVDTLLSEILGPAESDLAAGGDALGALLGEDGAASLADGLTGLLTDGGPLDLGSVFELSDGPDLGVSLLDGLLPDQSDQ</sequence>
<evidence type="ECO:0000313" key="2">
    <source>
        <dbReference type="EMBL" id="AJE48856.1"/>
    </source>
</evidence>
<keyword evidence="3" id="KW-1185">Reference proteome</keyword>
<proteinExistence type="predicted"/>
<organism evidence="2 3">
    <name type="scientific">Celeribacter indicus</name>
    <dbReference type="NCBI Taxonomy" id="1208324"/>
    <lineage>
        <taxon>Bacteria</taxon>
        <taxon>Pseudomonadati</taxon>
        <taxon>Pseudomonadota</taxon>
        <taxon>Alphaproteobacteria</taxon>
        <taxon>Rhodobacterales</taxon>
        <taxon>Roseobacteraceae</taxon>
        <taxon>Celeribacter</taxon>
    </lineage>
</organism>
<gene>
    <name evidence="2" type="ORF">P73_4141</name>
</gene>
<dbReference type="HOGENOM" id="CLU_500311_0_0_5"/>
<feature type="region of interest" description="Disordered" evidence="1">
    <location>
        <begin position="1"/>
        <end position="43"/>
    </location>
</feature>
<name>A0A0B5E741_9RHOB</name>
<feature type="compositionally biased region" description="Basic and acidic residues" evidence="1">
    <location>
        <begin position="7"/>
        <end position="21"/>
    </location>
</feature>
<accession>A0A0B5E741</accession>
<evidence type="ECO:0000313" key="3">
    <source>
        <dbReference type="Proteomes" id="UP000031521"/>
    </source>
</evidence>
<dbReference type="EMBL" id="CP004393">
    <property type="protein sequence ID" value="AJE48856.1"/>
    <property type="molecule type" value="Genomic_DNA"/>
</dbReference>